<dbReference type="OrthoDB" id="9816206at2"/>
<sequence>MIDSDLAALYEVETKILNQAVKRNTERFPEDFMFQLSKEEYGILKSQNVTSSWGGRRTLPYAFSEQGIAMLSSVLKSQRAVQVNISLMRAFVKMRKMITETDDLREMVASLESKYDKQFQAVFSALQQIIRDEPSSKKSIGFIWPASEKE</sequence>
<dbReference type="RefSeq" id="WP_014107233.1">
    <property type="nucleotide sequence ID" value="NC_016041.1"/>
</dbReference>
<name>G4QF10_GLANF</name>
<keyword evidence="3" id="KW-1185">Reference proteome</keyword>
<dbReference type="KEGG" id="gni:GNIT_0200"/>
<evidence type="ECO:0000313" key="3">
    <source>
        <dbReference type="Proteomes" id="UP000009282"/>
    </source>
</evidence>
<dbReference type="HOGENOM" id="CLU_055403_2_0_6"/>
<dbReference type="EMBL" id="CP003060">
    <property type="protein sequence ID" value="AEP28354.1"/>
    <property type="molecule type" value="Genomic_DNA"/>
</dbReference>
<evidence type="ECO:0000259" key="1">
    <source>
        <dbReference type="Pfam" id="PF10543"/>
    </source>
</evidence>
<gene>
    <name evidence="2" type="ordered locus">GNIT_0200</name>
</gene>
<protein>
    <recommendedName>
        <fullName evidence="1">KilA-N DNA-binding domain-containing protein</fullName>
    </recommendedName>
</protein>
<dbReference type="Proteomes" id="UP000009282">
    <property type="component" value="Chromosome"/>
</dbReference>
<dbReference type="Pfam" id="PF10543">
    <property type="entry name" value="ORF6N"/>
    <property type="match status" value="1"/>
</dbReference>
<dbReference type="eggNOG" id="COG0449">
    <property type="taxonomic scope" value="Bacteria"/>
</dbReference>
<accession>G4QF10</accession>
<reference evidence="2 3" key="1">
    <citation type="journal article" date="2011" name="J. Bacteriol.">
        <title>Complete genome sequence of seawater bacterium Glaciecola nitratireducens FR1064T.</title>
        <authorList>
            <person name="Bian F."/>
            <person name="Qin Q.L."/>
            <person name="Xie B.B."/>
            <person name="Shu Y.L."/>
            <person name="Zhang X.Y."/>
            <person name="Yu Y."/>
            <person name="Chen B."/>
            <person name="Chen X.L."/>
            <person name="Zhou B.C."/>
            <person name="Zhang Y.Z."/>
        </authorList>
    </citation>
    <scope>NUCLEOTIDE SEQUENCE [LARGE SCALE GENOMIC DNA]</scope>
    <source>
        <strain evidence="3">JCM 12485 / KCTC 12276 / FR1064</strain>
    </source>
</reference>
<feature type="domain" description="KilA-N DNA-binding" evidence="1">
    <location>
        <begin position="1"/>
        <end position="74"/>
    </location>
</feature>
<organism evidence="2 3">
    <name type="scientific">Glaciecola nitratireducens (strain JCM 12485 / KCTC 12276 / FR1064)</name>
    <dbReference type="NCBI Taxonomy" id="1085623"/>
    <lineage>
        <taxon>Bacteria</taxon>
        <taxon>Pseudomonadati</taxon>
        <taxon>Pseudomonadota</taxon>
        <taxon>Gammaproteobacteria</taxon>
        <taxon>Alteromonadales</taxon>
        <taxon>Alteromonadaceae</taxon>
        <taxon>Brumicola</taxon>
    </lineage>
</organism>
<dbReference type="AlphaFoldDB" id="G4QF10"/>
<proteinExistence type="predicted"/>
<dbReference type="STRING" id="1085623.GNIT_0200"/>
<evidence type="ECO:0000313" key="2">
    <source>
        <dbReference type="EMBL" id="AEP28354.1"/>
    </source>
</evidence>
<dbReference type="InterPro" id="IPR018873">
    <property type="entry name" value="KilA-N_DNA-bd_domain"/>
</dbReference>